<dbReference type="SUPFAM" id="SSF102114">
    <property type="entry name" value="Radical SAM enzymes"/>
    <property type="match status" value="1"/>
</dbReference>
<keyword evidence="3" id="KW-0479">Metal-binding</keyword>
<dbReference type="Gene3D" id="3.80.30.20">
    <property type="entry name" value="tm_1862 like domain"/>
    <property type="match status" value="1"/>
</dbReference>
<dbReference type="Pfam" id="PF02310">
    <property type="entry name" value="B12-binding"/>
    <property type="match status" value="1"/>
</dbReference>
<keyword evidence="2" id="KW-0949">S-adenosyl-L-methionine</keyword>
<dbReference type="Pfam" id="PF04055">
    <property type="entry name" value="Radical_SAM"/>
    <property type="match status" value="1"/>
</dbReference>
<evidence type="ECO:0000256" key="4">
    <source>
        <dbReference type="ARBA" id="ARBA00023004"/>
    </source>
</evidence>
<evidence type="ECO:0000256" key="2">
    <source>
        <dbReference type="ARBA" id="ARBA00022691"/>
    </source>
</evidence>
<evidence type="ECO:0000259" key="7">
    <source>
        <dbReference type="PROSITE" id="PS51918"/>
    </source>
</evidence>
<feature type="domain" description="Radical SAM core" evidence="7">
    <location>
        <begin position="238"/>
        <end position="469"/>
    </location>
</feature>
<keyword evidence="5" id="KW-0411">Iron-sulfur</keyword>
<evidence type="ECO:0000256" key="1">
    <source>
        <dbReference type="ARBA" id="ARBA00001966"/>
    </source>
</evidence>
<protein>
    <submittedName>
        <fullName evidence="8">Radical SAM family Fe-S protein</fullName>
    </submittedName>
</protein>
<dbReference type="InterPro" id="IPR006638">
    <property type="entry name" value="Elp3/MiaA/NifB-like_rSAM"/>
</dbReference>
<dbReference type="InterPro" id="IPR051198">
    <property type="entry name" value="BchE-like"/>
</dbReference>
<dbReference type="GO" id="GO:0005829">
    <property type="term" value="C:cytosol"/>
    <property type="evidence" value="ECO:0007669"/>
    <property type="project" value="TreeGrafter"/>
</dbReference>
<dbReference type="GO" id="GO:0051539">
    <property type="term" value="F:4 iron, 4 sulfur cluster binding"/>
    <property type="evidence" value="ECO:0007669"/>
    <property type="project" value="UniProtKB-KW"/>
</dbReference>
<dbReference type="SFLD" id="SFLDG01082">
    <property type="entry name" value="B12-binding_domain_containing"/>
    <property type="match status" value="1"/>
</dbReference>
<comment type="caution">
    <text evidence="8">The sequence shown here is derived from an EMBL/GenBank/DDBJ whole genome shotgun (WGS) entry which is preliminary data.</text>
</comment>
<evidence type="ECO:0000256" key="3">
    <source>
        <dbReference type="ARBA" id="ARBA00022723"/>
    </source>
</evidence>
<dbReference type="PANTHER" id="PTHR43409">
    <property type="entry name" value="ANAEROBIC MAGNESIUM-PROTOPORPHYRIN IX MONOMETHYL ESTER CYCLASE-RELATED"/>
    <property type="match status" value="1"/>
</dbReference>
<dbReference type="InterPro" id="IPR034466">
    <property type="entry name" value="Methyltransferase_Class_B"/>
</dbReference>
<evidence type="ECO:0000259" key="6">
    <source>
        <dbReference type="PROSITE" id="PS51332"/>
    </source>
</evidence>
<feature type="domain" description="B12-binding" evidence="6">
    <location>
        <begin position="31"/>
        <end position="181"/>
    </location>
</feature>
<dbReference type="SFLD" id="SFLDS00029">
    <property type="entry name" value="Radical_SAM"/>
    <property type="match status" value="1"/>
</dbReference>
<gene>
    <name evidence="8" type="ORF">US68_C0023G0002</name>
</gene>
<reference evidence="8 9" key="1">
    <citation type="journal article" date="2015" name="Nature">
        <title>rRNA introns, odd ribosomes, and small enigmatic genomes across a large radiation of phyla.</title>
        <authorList>
            <person name="Brown C.T."/>
            <person name="Hug L.A."/>
            <person name="Thomas B.C."/>
            <person name="Sharon I."/>
            <person name="Castelle C.J."/>
            <person name="Singh A."/>
            <person name="Wilkins M.J."/>
            <person name="Williams K.H."/>
            <person name="Banfield J.F."/>
        </authorList>
    </citation>
    <scope>NUCLEOTIDE SEQUENCE [LARGE SCALE GENOMIC DNA]</scope>
</reference>
<dbReference type="AlphaFoldDB" id="A0A0G0I2M6"/>
<dbReference type="Proteomes" id="UP000034231">
    <property type="component" value="Unassembled WGS sequence"/>
</dbReference>
<comment type="cofactor">
    <cofactor evidence="1">
        <name>[4Fe-4S] cluster</name>
        <dbReference type="ChEBI" id="CHEBI:49883"/>
    </cofactor>
</comment>
<dbReference type="GO" id="GO:0046872">
    <property type="term" value="F:metal ion binding"/>
    <property type="evidence" value="ECO:0007669"/>
    <property type="project" value="UniProtKB-KW"/>
</dbReference>
<dbReference type="InterPro" id="IPR006158">
    <property type="entry name" value="Cobalamin-bd"/>
</dbReference>
<dbReference type="InterPro" id="IPR007197">
    <property type="entry name" value="rSAM"/>
</dbReference>
<evidence type="ECO:0000313" key="9">
    <source>
        <dbReference type="Proteomes" id="UP000034231"/>
    </source>
</evidence>
<dbReference type="InterPro" id="IPR023404">
    <property type="entry name" value="rSAM_horseshoe"/>
</dbReference>
<dbReference type="PROSITE" id="PS51918">
    <property type="entry name" value="RADICAL_SAM"/>
    <property type="match status" value="1"/>
</dbReference>
<accession>A0A0G0I2M6</accession>
<organism evidence="8 9">
    <name type="scientific">Candidatus Shapirobacteria bacterium GW2011_GWE1_38_10</name>
    <dbReference type="NCBI Taxonomy" id="1618488"/>
    <lineage>
        <taxon>Bacteria</taxon>
        <taxon>Candidatus Shapironibacteriota</taxon>
    </lineage>
</organism>
<dbReference type="SFLD" id="SFLDG01123">
    <property type="entry name" value="methyltransferase_(Class_B)"/>
    <property type="match status" value="1"/>
</dbReference>
<name>A0A0G0I2M6_9BACT</name>
<proteinExistence type="predicted"/>
<dbReference type="Gene3D" id="3.40.50.280">
    <property type="entry name" value="Cobalamin-binding domain"/>
    <property type="match status" value="1"/>
</dbReference>
<dbReference type="CDD" id="cd02068">
    <property type="entry name" value="radical_SAM_B12_BD"/>
    <property type="match status" value="1"/>
</dbReference>
<dbReference type="GO" id="GO:0003824">
    <property type="term" value="F:catalytic activity"/>
    <property type="evidence" value="ECO:0007669"/>
    <property type="project" value="InterPro"/>
</dbReference>
<evidence type="ECO:0000313" key="8">
    <source>
        <dbReference type="EMBL" id="KKQ48817.1"/>
    </source>
</evidence>
<dbReference type="EMBL" id="LBTX01000023">
    <property type="protein sequence ID" value="KKQ48817.1"/>
    <property type="molecule type" value="Genomic_DNA"/>
</dbReference>
<dbReference type="InterPro" id="IPR058240">
    <property type="entry name" value="rSAM_sf"/>
</dbReference>
<dbReference type="CDD" id="cd01335">
    <property type="entry name" value="Radical_SAM"/>
    <property type="match status" value="1"/>
</dbReference>
<sequence length="521" mass="59552">MSGTGLNGPTNYINKYLNDFMKHFRVLLINPPNSVPIKSNFVINVFQPLGLAYVASSLEKHKYSVEIFDALALGFDQEKIIASRKVIGADYQTIKNKIIDYRPDLVGIATPFSFQSFESHQIAKIVKKINPKIITLAGGTHATIQPDEMLNDKNFDYLIRGEGEYATVELLKALEKKTSLKNISSLSYRNKQNKIIHNPRSLPIQKLDALPFPARHLLPMDKYLQAAKKGRVVEGMLAFGHKRTSIFTSRGCPFNCTFCSVHLTMTRMWRGRSPENVLKEIKECVYKYGIKYFDILDDNFTLDPKRAKKICRLIIKEKLNIQWSTPNGIRADRVDETLIKLMKKAGCIQVKVAPESGSPLVLKNIIKKHLDLDMVKKTVSLCKKHHLSVEAFFVVGFPEETIDDIYKTISFAKELRRLGCDYCYFFIATPYYGTEMYADAVKKGYLDESRYHLNKIITTTNKSLLKSPNYTHKKLFELLKVAAKVNPPITKIRLKSGLKMLILDPKRILTYSFGYLRNFLP</sequence>
<dbReference type="GO" id="GO:0031419">
    <property type="term" value="F:cobalamin binding"/>
    <property type="evidence" value="ECO:0007669"/>
    <property type="project" value="InterPro"/>
</dbReference>
<dbReference type="PROSITE" id="PS51332">
    <property type="entry name" value="B12_BINDING"/>
    <property type="match status" value="1"/>
</dbReference>
<dbReference type="PANTHER" id="PTHR43409:SF16">
    <property type="entry name" value="SLR0320 PROTEIN"/>
    <property type="match status" value="1"/>
</dbReference>
<keyword evidence="4" id="KW-0408">Iron</keyword>
<evidence type="ECO:0000256" key="5">
    <source>
        <dbReference type="ARBA" id="ARBA00023014"/>
    </source>
</evidence>
<dbReference type="SMART" id="SM00729">
    <property type="entry name" value="Elp3"/>
    <property type="match status" value="1"/>
</dbReference>